<proteinExistence type="predicted"/>
<dbReference type="InterPro" id="IPR012902">
    <property type="entry name" value="N_methyl_site"/>
</dbReference>
<dbReference type="Proteomes" id="UP000886689">
    <property type="component" value="Unassembled WGS sequence"/>
</dbReference>
<keyword evidence="2" id="KW-1133">Transmembrane helix</keyword>
<keyword evidence="2" id="KW-0812">Transmembrane</keyword>
<dbReference type="NCBIfam" id="TIGR02532">
    <property type="entry name" value="IV_pilin_GFxxxE"/>
    <property type="match status" value="1"/>
</dbReference>
<gene>
    <name evidence="3" type="ORF">IPL58_07300</name>
</gene>
<evidence type="ECO:0000313" key="3">
    <source>
        <dbReference type="EMBL" id="MBK8523936.1"/>
    </source>
</evidence>
<reference evidence="3" key="1">
    <citation type="submission" date="2020-10" db="EMBL/GenBank/DDBJ databases">
        <title>Connecting structure to function with the recovery of over 1000 high-quality activated sludge metagenome-assembled genomes encoding full-length rRNA genes using long-read sequencing.</title>
        <authorList>
            <person name="Singleton C.M."/>
            <person name="Petriglieri F."/>
            <person name="Kristensen J.M."/>
            <person name="Kirkegaard R.H."/>
            <person name="Michaelsen T.Y."/>
            <person name="Andersen M.H."/>
            <person name="Karst S.M."/>
            <person name="Dueholm M.S."/>
            <person name="Nielsen P.H."/>
            <person name="Albertsen M."/>
        </authorList>
    </citation>
    <scope>NUCLEOTIDE SEQUENCE</scope>
    <source>
        <strain evidence="3">Hirt_18-Q3-R61-65_BATAC.395</strain>
    </source>
</reference>
<evidence type="ECO:0000256" key="2">
    <source>
        <dbReference type="SAM" id="Phobius"/>
    </source>
</evidence>
<feature type="region of interest" description="Disordered" evidence="1">
    <location>
        <begin position="99"/>
        <end position="119"/>
    </location>
</feature>
<evidence type="ECO:0000313" key="4">
    <source>
        <dbReference type="Proteomes" id="UP000886689"/>
    </source>
</evidence>
<organism evidence="3 4">
    <name type="scientific">Candidatus Proximibacter danicus</name>
    <dbReference type="NCBI Taxonomy" id="2954365"/>
    <lineage>
        <taxon>Bacteria</taxon>
        <taxon>Pseudomonadati</taxon>
        <taxon>Pseudomonadota</taxon>
        <taxon>Betaproteobacteria</taxon>
        <taxon>Candidatus Proximibacter</taxon>
    </lineage>
</organism>
<dbReference type="Pfam" id="PF07963">
    <property type="entry name" value="N_methyl"/>
    <property type="match status" value="2"/>
</dbReference>
<name>A0A9D7K1B1_9PROT</name>
<sequence>MSTKAFSLGFYQRGVTLIELVVFIVIVSVGVVGLVSVTGPIVMHSADPMVRKQALAIAQSLLLEIEQQAFTYCDPQDANVLTAINGAACANDQNKGGAAFPAPGSPAPTPAGETRGDASNPYDNVADYAGYQATGDVITGIAALSDYTASVSISRVGGAGAFTALPVDAALQIVVRVTGRNEEISLTGFRVRYAPMRRANAMSRLPTQAHAGFTLVEMIVSIVVLGVLLSLTSMFVRNQVETYADVARRTELADAADTAMRRMVRDLQAALPNSPRTPTTDCVEFIPTKTGGRYRAESDGTVGSEFLDFSAADSVFNMYGPQSAVAAQQIAVGDLVAVYNLGIPGADAFAQDNTSAVVAPAPAWNATSQETAITIASKLFPLASASSRFHVIPGAEQVVSFVCTGVGTNAAGDGTGVLFRSVRNLPQAAGAACPAVPVGTPILLNNVSACSFSYTAGVLQRSGQVAVSLAIRRAGEPVSLQYQVNVANTP</sequence>
<evidence type="ECO:0000256" key="1">
    <source>
        <dbReference type="SAM" id="MobiDB-lite"/>
    </source>
</evidence>
<comment type="caution">
    <text evidence="3">The sequence shown here is derived from an EMBL/GenBank/DDBJ whole genome shotgun (WGS) entry which is preliminary data.</text>
</comment>
<dbReference type="AlphaFoldDB" id="A0A9D7K1B1"/>
<dbReference type="SUPFAM" id="SSF54523">
    <property type="entry name" value="Pili subunits"/>
    <property type="match status" value="1"/>
</dbReference>
<accession>A0A9D7K1B1</accession>
<keyword evidence="2" id="KW-0472">Membrane</keyword>
<protein>
    <submittedName>
        <fullName evidence="3">Prepilin-type N-terminal cleavage/methylation domain-containing protein</fullName>
    </submittedName>
</protein>
<dbReference type="PROSITE" id="PS00409">
    <property type="entry name" value="PROKAR_NTER_METHYL"/>
    <property type="match status" value="1"/>
</dbReference>
<feature type="transmembrane region" description="Helical" evidence="2">
    <location>
        <begin position="20"/>
        <end position="43"/>
    </location>
</feature>
<dbReference type="EMBL" id="JADJUC010000005">
    <property type="protein sequence ID" value="MBK8523936.1"/>
    <property type="molecule type" value="Genomic_DNA"/>
</dbReference>
<feature type="transmembrane region" description="Helical" evidence="2">
    <location>
        <begin position="212"/>
        <end position="236"/>
    </location>
</feature>
<dbReference type="InterPro" id="IPR045584">
    <property type="entry name" value="Pilin-like"/>
</dbReference>